<dbReference type="FunFam" id="1.10.10.10:FF:000005">
    <property type="entry name" value="Two-component system response regulator"/>
    <property type="match status" value="1"/>
</dbReference>
<keyword evidence="3" id="KW-0805">Transcription regulation</keyword>
<feature type="domain" description="OmpR/PhoB-type" evidence="9">
    <location>
        <begin position="160"/>
        <end position="258"/>
    </location>
</feature>
<dbReference type="InterPro" id="IPR001789">
    <property type="entry name" value="Sig_transdc_resp-reg_receiver"/>
</dbReference>
<dbReference type="Pfam" id="PF00486">
    <property type="entry name" value="Trans_reg_C"/>
    <property type="match status" value="1"/>
</dbReference>
<evidence type="ECO:0000256" key="1">
    <source>
        <dbReference type="ARBA" id="ARBA00022553"/>
    </source>
</evidence>
<proteinExistence type="predicted"/>
<dbReference type="GO" id="GO:0032993">
    <property type="term" value="C:protein-DNA complex"/>
    <property type="evidence" value="ECO:0007669"/>
    <property type="project" value="TreeGrafter"/>
</dbReference>
<dbReference type="SUPFAM" id="SSF52172">
    <property type="entry name" value="CheY-like"/>
    <property type="match status" value="1"/>
</dbReference>
<dbReference type="Gene3D" id="1.10.10.10">
    <property type="entry name" value="Winged helix-like DNA-binding domain superfamily/Winged helix DNA-binding domain"/>
    <property type="match status" value="1"/>
</dbReference>
<dbReference type="GO" id="GO:0006355">
    <property type="term" value="P:regulation of DNA-templated transcription"/>
    <property type="evidence" value="ECO:0007669"/>
    <property type="project" value="InterPro"/>
</dbReference>
<dbReference type="GO" id="GO:0005829">
    <property type="term" value="C:cytosol"/>
    <property type="evidence" value="ECO:0007669"/>
    <property type="project" value="TreeGrafter"/>
</dbReference>
<dbReference type="GO" id="GO:0000976">
    <property type="term" value="F:transcription cis-regulatory region binding"/>
    <property type="evidence" value="ECO:0007669"/>
    <property type="project" value="TreeGrafter"/>
</dbReference>
<evidence type="ECO:0000313" key="10">
    <source>
        <dbReference type="EMBL" id="NEW08025.1"/>
    </source>
</evidence>
<keyword evidence="5" id="KW-0804">Transcription</keyword>
<feature type="DNA-binding region" description="OmpR/PhoB-type" evidence="7">
    <location>
        <begin position="160"/>
        <end position="258"/>
    </location>
</feature>
<evidence type="ECO:0000256" key="4">
    <source>
        <dbReference type="ARBA" id="ARBA00023125"/>
    </source>
</evidence>
<keyword evidence="2" id="KW-0902">Two-component regulatory system</keyword>
<comment type="caution">
    <text evidence="10">The sequence shown here is derived from an EMBL/GenBank/DDBJ whole genome shotgun (WGS) entry which is preliminary data.</text>
</comment>
<dbReference type="Pfam" id="PF00072">
    <property type="entry name" value="Response_reg"/>
    <property type="match status" value="1"/>
</dbReference>
<reference evidence="10" key="1">
    <citation type="submission" date="2020-02" db="EMBL/GenBank/DDBJ databases">
        <authorList>
            <person name="Shen X.-R."/>
            <person name="Zhang Y.-X."/>
        </authorList>
    </citation>
    <scope>NUCLEOTIDE SEQUENCE</scope>
    <source>
        <strain evidence="10">SYP-B3998</strain>
    </source>
</reference>
<dbReference type="GO" id="GO:0000156">
    <property type="term" value="F:phosphorelay response regulator activity"/>
    <property type="evidence" value="ECO:0007669"/>
    <property type="project" value="TreeGrafter"/>
</dbReference>
<dbReference type="Gene3D" id="6.10.250.690">
    <property type="match status" value="1"/>
</dbReference>
<evidence type="ECO:0000256" key="3">
    <source>
        <dbReference type="ARBA" id="ARBA00023015"/>
    </source>
</evidence>
<dbReference type="PROSITE" id="PS51755">
    <property type="entry name" value="OMPR_PHOB"/>
    <property type="match status" value="1"/>
</dbReference>
<keyword evidence="1 6" id="KW-0597">Phosphoprotein</keyword>
<dbReference type="EMBL" id="JAAIKC010000007">
    <property type="protein sequence ID" value="NEW08025.1"/>
    <property type="molecule type" value="Genomic_DNA"/>
</dbReference>
<dbReference type="InterPro" id="IPR036388">
    <property type="entry name" value="WH-like_DNA-bd_sf"/>
</dbReference>
<dbReference type="InterPro" id="IPR011006">
    <property type="entry name" value="CheY-like_superfamily"/>
</dbReference>
<protein>
    <submittedName>
        <fullName evidence="10">Response regulator transcription factor</fullName>
    </submittedName>
</protein>
<feature type="modified residue" description="4-aspartylphosphate" evidence="6">
    <location>
        <position position="83"/>
    </location>
</feature>
<evidence type="ECO:0000256" key="7">
    <source>
        <dbReference type="PROSITE-ProRule" id="PRU01091"/>
    </source>
</evidence>
<dbReference type="PROSITE" id="PS50110">
    <property type="entry name" value="RESPONSE_REGULATORY"/>
    <property type="match status" value="1"/>
</dbReference>
<dbReference type="PANTHER" id="PTHR48111:SF22">
    <property type="entry name" value="REGULATOR OF RPOS"/>
    <property type="match status" value="1"/>
</dbReference>
<dbReference type="InterPro" id="IPR001867">
    <property type="entry name" value="OmpR/PhoB-type_DNA-bd"/>
</dbReference>
<feature type="domain" description="Response regulatory" evidence="8">
    <location>
        <begin position="33"/>
        <end position="148"/>
    </location>
</feature>
<dbReference type="AlphaFoldDB" id="A0A6G4A0X7"/>
<dbReference type="RefSeq" id="WP_163950062.1">
    <property type="nucleotide sequence ID" value="NZ_JAAIKC010000007.1"/>
</dbReference>
<dbReference type="InterPro" id="IPR039420">
    <property type="entry name" value="WalR-like"/>
</dbReference>
<evidence type="ECO:0000256" key="5">
    <source>
        <dbReference type="ARBA" id="ARBA00023163"/>
    </source>
</evidence>
<dbReference type="FunFam" id="3.40.50.2300:FF:000001">
    <property type="entry name" value="DNA-binding response regulator PhoB"/>
    <property type="match status" value="1"/>
</dbReference>
<dbReference type="SMART" id="SM00448">
    <property type="entry name" value="REC"/>
    <property type="match status" value="1"/>
</dbReference>
<evidence type="ECO:0000256" key="6">
    <source>
        <dbReference type="PROSITE-ProRule" id="PRU00169"/>
    </source>
</evidence>
<organism evidence="10">
    <name type="scientific">Paenibacillus sp. SYP-B3998</name>
    <dbReference type="NCBI Taxonomy" id="2678564"/>
    <lineage>
        <taxon>Bacteria</taxon>
        <taxon>Bacillati</taxon>
        <taxon>Bacillota</taxon>
        <taxon>Bacilli</taxon>
        <taxon>Bacillales</taxon>
        <taxon>Paenibacillaceae</taxon>
        <taxon>Paenibacillus</taxon>
    </lineage>
</organism>
<accession>A0A6G4A0X7</accession>
<evidence type="ECO:0000259" key="9">
    <source>
        <dbReference type="PROSITE" id="PS51755"/>
    </source>
</evidence>
<dbReference type="PANTHER" id="PTHR48111">
    <property type="entry name" value="REGULATOR OF RPOS"/>
    <property type="match status" value="1"/>
</dbReference>
<dbReference type="SMART" id="SM00862">
    <property type="entry name" value="Trans_reg_C"/>
    <property type="match status" value="1"/>
</dbReference>
<evidence type="ECO:0000259" key="8">
    <source>
        <dbReference type="PROSITE" id="PS50110"/>
    </source>
</evidence>
<keyword evidence="4 7" id="KW-0238">DNA-binding</keyword>
<evidence type="ECO:0000256" key="2">
    <source>
        <dbReference type="ARBA" id="ARBA00023012"/>
    </source>
</evidence>
<sequence>MRRFEKIRATVNAVIADIGAKSAAPRVESVLSRILLIEDEERISRVLQLELEHEGYEVHMASDGRTGLHEALSNPNWELILLDIMLPEMSGLEVLRRIRQVNAVLPIILLTARDAVPDRVSGLDQGANDYITKPFAIEELLARIRSLLRHKSLQEQPSTPHLMKIDDLTMDLKSRAVIREGTSIELTPTEFDLLRYLIQHQDEVMSREQIISEVWGYDFVGDTNVVDVYIRYLRQKVDKPFASKLIQTIRGIGYMLKYESGNKEAEESGEIALAKDEKNPL</sequence>
<name>A0A6G4A0X7_9BACL</name>
<dbReference type="CDD" id="cd00383">
    <property type="entry name" value="trans_reg_C"/>
    <property type="match status" value="1"/>
</dbReference>
<dbReference type="Gene3D" id="3.40.50.2300">
    <property type="match status" value="1"/>
</dbReference>
<gene>
    <name evidence="10" type="ORF">GK047_18660</name>
</gene>